<evidence type="ECO:0000313" key="3">
    <source>
        <dbReference type="Proteomes" id="UP001228049"/>
    </source>
</evidence>
<feature type="non-terminal residue" evidence="2">
    <location>
        <position position="1"/>
    </location>
</feature>
<sequence length="53" mass="5719">RSSWCAALSSPGERHGGFPLPTIPSAPGEDHRDVNKLLSNLRFCEVLMGLAAR</sequence>
<dbReference type="AlphaFoldDB" id="A0AAD9C214"/>
<protein>
    <submittedName>
        <fullName evidence="2">Zeaxanthin glucosyltransferase</fullName>
    </submittedName>
</protein>
<dbReference type="Proteomes" id="UP001228049">
    <property type="component" value="Unassembled WGS sequence"/>
</dbReference>
<accession>A0AAD9C214</accession>
<keyword evidence="3" id="KW-1185">Reference proteome</keyword>
<name>A0AAD9C214_DISEL</name>
<dbReference type="EMBL" id="JASDAP010000011">
    <property type="protein sequence ID" value="KAK1894240.1"/>
    <property type="molecule type" value="Genomic_DNA"/>
</dbReference>
<reference evidence="2" key="1">
    <citation type="submission" date="2023-04" db="EMBL/GenBank/DDBJ databases">
        <title>Chromosome-level genome of Chaenocephalus aceratus.</title>
        <authorList>
            <person name="Park H."/>
        </authorList>
    </citation>
    <scope>NUCLEOTIDE SEQUENCE</scope>
    <source>
        <strain evidence="2">DE</strain>
        <tissue evidence="2">Muscle</tissue>
    </source>
</reference>
<comment type="caution">
    <text evidence="2">The sequence shown here is derived from an EMBL/GenBank/DDBJ whole genome shotgun (WGS) entry which is preliminary data.</text>
</comment>
<proteinExistence type="predicted"/>
<feature type="non-terminal residue" evidence="2">
    <location>
        <position position="53"/>
    </location>
</feature>
<evidence type="ECO:0000313" key="2">
    <source>
        <dbReference type="EMBL" id="KAK1894240.1"/>
    </source>
</evidence>
<gene>
    <name evidence="2" type="ORF">KUDE01_019698</name>
</gene>
<organism evidence="2 3">
    <name type="scientific">Dissostichus eleginoides</name>
    <name type="common">Patagonian toothfish</name>
    <name type="synonym">Dissostichus amissus</name>
    <dbReference type="NCBI Taxonomy" id="100907"/>
    <lineage>
        <taxon>Eukaryota</taxon>
        <taxon>Metazoa</taxon>
        <taxon>Chordata</taxon>
        <taxon>Craniata</taxon>
        <taxon>Vertebrata</taxon>
        <taxon>Euteleostomi</taxon>
        <taxon>Actinopterygii</taxon>
        <taxon>Neopterygii</taxon>
        <taxon>Teleostei</taxon>
        <taxon>Neoteleostei</taxon>
        <taxon>Acanthomorphata</taxon>
        <taxon>Eupercaria</taxon>
        <taxon>Perciformes</taxon>
        <taxon>Notothenioidei</taxon>
        <taxon>Nototheniidae</taxon>
        <taxon>Dissostichus</taxon>
    </lineage>
</organism>
<evidence type="ECO:0000256" key="1">
    <source>
        <dbReference type="SAM" id="MobiDB-lite"/>
    </source>
</evidence>
<feature type="region of interest" description="Disordered" evidence="1">
    <location>
        <begin position="1"/>
        <end position="27"/>
    </location>
</feature>